<evidence type="ECO:0000313" key="2">
    <source>
        <dbReference type="EMBL" id="CAH7671599.1"/>
    </source>
</evidence>
<organism evidence="2 3">
    <name type="scientific">Phakopsora pachyrhizi</name>
    <name type="common">Asian soybean rust disease fungus</name>
    <dbReference type="NCBI Taxonomy" id="170000"/>
    <lineage>
        <taxon>Eukaryota</taxon>
        <taxon>Fungi</taxon>
        <taxon>Dikarya</taxon>
        <taxon>Basidiomycota</taxon>
        <taxon>Pucciniomycotina</taxon>
        <taxon>Pucciniomycetes</taxon>
        <taxon>Pucciniales</taxon>
        <taxon>Phakopsoraceae</taxon>
        <taxon>Phakopsora</taxon>
    </lineage>
</organism>
<dbReference type="AlphaFoldDB" id="A0AAV0AUE0"/>
<evidence type="ECO:0000313" key="3">
    <source>
        <dbReference type="Proteomes" id="UP001153365"/>
    </source>
</evidence>
<keyword evidence="3" id="KW-1185">Reference proteome</keyword>
<name>A0AAV0AUE0_PHAPC</name>
<comment type="caution">
    <text evidence="2">The sequence shown here is derived from an EMBL/GenBank/DDBJ whole genome shotgun (WGS) entry which is preliminary data.</text>
</comment>
<feature type="region of interest" description="Disordered" evidence="1">
    <location>
        <begin position="1"/>
        <end position="22"/>
    </location>
</feature>
<proteinExistence type="predicted"/>
<dbReference type="EMBL" id="CALTRL010001217">
    <property type="protein sequence ID" value="CAH7671599.1"/>
    <property type="molecule type" value="Genomic_DNA"/>
</dbReference>
<sequence length="172" mass="20053">MGGFDTSWSSRLTDTPSPRKRHFADSVAGQNHWQLYHNGMKRLKYYTKSFCPVKNWHKLSWNFFFHVLKILQKKNLDTKQAKLAPKKRLIADQRAENSIGAESMLEDATLLASDGKEPYKSKDIARYNLHFLFLKRPKSICDDFETRVSAEVLDMHNCATYSSFEPIDQPRH</sequence>
<gene>
    <name evidence="2" type="ORF">PPACK8108_LOCUS6393</name>
</gene>
<evidence type="ECO:0000256" key="1">
    <source>
        <dbReference type="SAM" id="MobiDB-lite"/>
    </source>
</evidence>
<protein>
    <submittedName>
        <fullName evidence="2">Uncharacterized protein</fullName>
    </submittedName>
</protein>
<dbReference type="Proteomes" id="UP001153365">
    <property type="component" value="Unassembled WGS sequence"/>
</dbReference>
<accession>A0AAV0AUE0</accession>
<reference evidence="2" key="1">
    <citation type="submission" date="2022-06" db="EMBL/GenBank/DDBJ databases">
        <authorList>
            <consortium name="SYNGENTA / RWTH Aachen University"/>
        </authorList>
    </citation>
    <scope>NUCLEOTIDE SEQUENCE</scope>
</reference>
<feature type="compositionally biased region" description="Polar residues" evidence="1">
    <location>
        <begin position="1"/>
        <end position="16"/>
    </location>
</feature>